<dbReference type="AlphaFoldDB" id="A0A7G9L0H0"/>
<dbReference type="Pfam" id="PF02698">
    <property type="entry name" value="DUF218"/>
    <property type="match status" value="1"/>
</dbReference>
<dbReference type="PANTHER" id="PTHR30336:SF4">
    <property type="entry name" value="ENVELOPE BIOGENESIS FACTOR ELYC"/>
    <property type="match status" value="1"/>
</dbReference>
<gene>
    <name evidence="2" type="ORF">H8M03_08775</name>
</gene>
<dbReference type="Proteomes" id="UP000515861">
    <property type="component" value="Chromosome"/>
</dbReference>
<name>A0A7G9L0H0_9SPHN</name>
<evidence type="ECO:0000313" key="2">
    <source>
        <dbReference type="EMBL" id="QNM82119.1"/>
    </source>
</evidence>
<accession>A0A7G9L0H0</accession>
<organism evidence="2 3">
    <name type="scientific">Sphingomonas sabuli</name>
    <dbReference type="NCBI Taxonomy" id="2764186"/>
    <lineage>
        <taxon>Bacteria</taxon>
        <taxon>Pseudomonadati</taxon>
        <taxon>Pseudomonadota</taxon>
        <taxon>Alphaproteobacteria</taxon>
        <taxon>Sphingomonadales</taxon>
        <taxon>Sphingomonadaceae</taxon>
        <taxon>Sphingomonas</taxon>
    </lineage>
</organism>
<dbReference type="KEGG" id="ssau:H8M03_08775"/>
<evidence type="ECO:0000313" key="3">
    <source>
        <dbReference type="Proteomes" id="UP000515861"/>
    </source>
</evidence>
<dbReference type="RefSeq" id="WP_187479074.1">
    <property type="nucleotide sequence ID" value="NZ_CP060697.1"/>
</dbReference>
<dbReference type="InterPro" id="IPR051599">
    <property type="entry name" value="Cell_Envelope_Assoc"/>
</dbReference>
<sequence>MILRFFSILLLAYLLGFMLFAVTLGDPADAEKTDAVVVITGGSGRIEHAVDVLADGHAKRLLIAGTDPAVTKPDLVERLGGKGRLMRCCVDLGSESVDTRSNAEEAKRWLDRRNYKSLRLITSDWHMRRARYEFRRVLGDGYTVLPDAVRSEPGFRVLFGEYNKYLLRRVAVLLEL</sequence>
<keyword evidence="3" id="KW-1185">Reference proteome</keyword>
<dbReference type="InterPro" id="IPR003848">
    <property type="entry name" value="DUF218"/>
</dbReference>
<dbReference type="InterPro" id="IPR014729">
    <property type="entry name" value="Rossmann-like_a/b/a_fold"/>
</dbReference>
<dbReference type="GO" id="GO:0000270">
    <property type="term" value="P:peptidoglycan metabolic process"/>
    <property type="evidence" value="ECO:0007669"/>
    <property type="project" value="TreeGrafter"/>
</dbReference>
<feature type="domain" description="DUF218" evidence="1">
    <location>
        <begin position="34"/>
        <end position="147"/>
    </location>
</feature>
<dbReference type="CDD" id="cd06259">
    <property type="entry name" value="YdcF-like"/>
    <property type="match status" value="1"/>
</dbReference>
<proteinExistence type="predicted"/>
<evidence type="ECO:0000259" key="1">
    <source>
        <dbReference type="Pfam" id="PF02698"/>
    </source>
</evidence>
<dbReference type="GO" id="GO:0005886">
    <property type="term" value="C:plasma membrane"/>
    <property type="evidence" value="ECO:0007669"/>
    <property type="project" value="TreeGrafter"/>
</dbReference>
<dbReference type="EMBL" id="CP060697">
    <property type="protein sequence ID" value="QNM82119.1"/>
    <property type="molecule type" value="Genomic_DNA"/>
</dbReference>
<reference evidence="2 3" key="1">
    <citation type="submission" date="2020-08" db="EMBL/GenBank/DDBJ databases">
        <title>Sphingomonas sp. sand1-3 16S ribosomal RNA gene Genome sequencing and assembly.</title>
        <authorList>
            <person name="Kang M."/>
        </authorList>
    </citation>
    <scope>NUCLEOTIDE SEQUENCE [LARGE SCALE GENOMIC DNA]</scope>
    <source>
        <strain evidence="3">sand1-3</strain>
    </source>
</reference>
<dbReference type="PANTHER" id="PTHR30336">
    <property type="entry name" value="INNER MEMBRANE PROTEIN, PROBABLE PERMEASE"/>
    <property type="match status" value="1"/>
</dbReference>
<dbReference type="GO" id="GO:0043164">
    <property type="term" value="P:Gram-negative-bacterium-type cell wall biogenesis"/>
    <property type="evidence" value="ECO:0007669"/>
    <property type="project" value="TreeGrafter"/>
</dbReference>
<dbReference type="Gene3D" id="3.40.50.620">
    <property type="entry name" value="HUPs"/>
    <property type="match status" value="1"/>
</dbReference>
<protein>
    <submittedName>
        <fullName evidence="2">YdcF family protein</fullName>
    </submittedName>
</protein>